<sequence length="94" mass="9162">MKFAIFTILAAASAAFAQNACCESTSSSSTPATSDLLGALGIILGANVPVGINCNPITVIGVSGTSCTAQPVNCSDILSQSLVGIGCTPIAASL</sequence>
<evidence type="ECO:0000313" key="8">
    <source>
        <dbReference type="Proteomes" id="UP000053477"/>
    </source>
</evidence>
<keyword evidence="6" id="KW-0732">Signal</keyword>
<comment type="subcellular location">
    <subcellularLocation>
        <location evidence="1 6">Secreted</location>
        <location evidence="1 6">Cell wall</location>
    </subcellularLocation>
</comment>
<keyword evidence="8" id="KW-1185">Reference proteome</keyword>
<evidence type="ECO:0000256" key="5">
    <source>
        <dbReference type="ARBA" id="ARBA00023157"/>
    </source>
</evidence>
<dbReference type="EMBL" id="KQ085886">
    <property type="protein sequence ID" value="KLO19517.1"/>
    <property type="molecule type" value="Genomic_DNA"/>
</dbReference>
<proteinExistence type="inferred from homology"/>
<feature type="signal peptide" evidence="6">
    <location>
        <begin position="1"/>
        <end position="17"/>
    </location>
</feature>
<name>A0A0H2S5N2_9AGAM</name>
<dbReference type="CDD" id="cd23507">
    <property type="entry name" value="hydrophobin_I"/>
    <property type="match status" value="1"/>
</dbReference>
<evidence type="ECO:0000256" key="4">
    <source>
        <dbReference type="ARBA" id="ARBA00022525"/>
    </source>
</evidence>
<dbReference type="GO" id="GO:0009277">
    <property type="term" value="C:fungal-type cell wall"/>
    <property type="evidence" value="ECO:0007669"/>
    <property type="project" value="InterPro"/>
</dbReference>
<gene>
    <name evidence="7" type="ORF">SCHPADRAFT_898800</name>
</gene>
<evidence type="ECO:0000256" key="3">
    <source>
        <dbReference type="ARBA" id="ARBA00022512"/>
    </source>
</evidence>
<dbReference type="SMART" id="SM00075">
    <property type="entry name" value="HYDRO"/>
    <property type="match status" value="1"/>
</dbReference>
<dbReference type="InParanoid" id="A0A0H2S5N2"/>
<evidence type="ECO:0000256" key="2">
    <source>
        <dbReference type="ARBA" id="ARBA00010446"/>
    </source>
</evidence>
<dbReference type="AlphaFoldDB" id="A0A0H2S5N2"/>
<keyword evidence="4 6" id="KW-0964">Secreted</keyword>
<evidence type="ECO:0000256" key="1">
    <source>
        <dbReference type="ARBA" id="ARBA00004191"/>
    </source>
</evidence>
<protein>
    <recommendedName>
        <fullName evidence="6">Hydrophobin</fullName>
    </recommendedName>
</protein>
<reference evidence="7 8" key="1">
    <citation type="submission" date="2015-04" db="EMBL/GenBank/DDBJ databases">
        <title>Complete genome sequence of Schizopora paradoxa KUC8140, a cosmopolitan wood degrader in East Asia.</title>
        <authorList>
            <consortium name="DOE Joint Genome Institute"/>
            <person name="Min B."/>
            <person name="Park H."/>
            <person name="Jang Y."/>
            <person name="Kim J.-J."/>
            <person name="Kim K.H."/>
            <person name="Pangilinan J."/>
            <person name="Lipzen A."/>
            <person name="Riley R."/>
            <person name="Grigoriev I.V."/>
            <person name="Spatafora J.W."/>
            <person name="Choi I.-G."/>
        </authorList>
    </citation>
    <scope>NUCLEOTIDE SEQUENCE [LARGE SCALE GENOMIC DNA]</scope>
    <source>
        <strain evidence="7 8">KUC8140</strain>
    </source>
</reference>
<evidence type="ECO:0000256" key="6">
    <source>
        <dbReference type="RuleBase" id="RU365009"/>
    </source>
</evidence>
<comment type="similarity">
    <text evidence="2 6">Belongs to the fungal hydrophobin family.</text>
</comment>
<organism evidence="7 8">
    <name type="scientific">Schizopora paradoxa</name>
    <dbReference type="NCBI Taxonomy" id="27342"/>
    <lineage>
        <taxon>Eukaryota</taxon>
        <taxon>Fungi</taxon>
        <taxon>Dikarya</taxon>
        <taxon>Basidiomycota</taxon>
        <taxon>Agaricomycotina</taxon>
        <taxon>Agaricomycetes</taxon>
        <taxon>Hymenochaetales</taxon>
        <taxon>Schizoporaceae</taxon>
        <taxon>Schizopora</taxon>
    </lineage>
</organism>
<dbReference type="OrthoDB" id="4225815at2759"/>
<feature type="chain" id="PRO_5013984359" description="Hydrophobin" evidence="6">
    <location>
        <begin position="18"/>
        <end position="94"/>
    </location>
</feature>
<keyword evidence="3 6" id="KW-0134">Cell wall</keyword>
<accession>A0A0H2S5N2</accession>
<keyword evidence="5 6" id="KW-1015">Disulfide bond</keyword>
<dbReference type="GO" id="GO:0005199">
    <property type="term" value="F:structural constituent of cell wall"/>
    <property type="evidence" value="ECO:0007669"/>
    <property type="project" value="InterPro"/>
</dbReference>
<dbReference type="InterPro" id="IPR001338">
    <property type="entry name" value="Class_I_Hydrophobin"/>
</dbReference>
<dbReference type="Proteomes" id="UP000053477">
    <property type="component" value="Unassembled WGS sequence"/>
</dbReference>
<evidence type="ECO:0000313" key="7">
    <source>
        <dbReference type="EMBL" id="KLO19517.1"/>
    </source>
</evidence>
<dbReference type="Pfam" id="PF01185">
    <property type="entry name" value="Hydrophobin"/>
    <property type="match status" value="1"/>
</dbReference>